<dbReference type="Proteomes" id="UP000800094">
    <property type="component" value="Unassembled WGS sequence"/>
</dbReference>
<dbReference type="RefSeq" id="XP_033680345.1">
    <property type="nucleotide sequence ID" value="XM_033833716.1"/>
</dbReference>
<reference evidence="1" key="1">
    <citation type="journal article" date="2020" name="Stud. Mycol.">
        <title>101 Dothideomycetes genomes: a test case for predicting lifestyles and emergence of pathogens.</title>
        <authorList>
            <person name="Haridas S."/>
            <person name="Albert R."/>
            <person name="Binder M."/>
            <person name="Bloem J."/>
            <person name="Labutti K."/>
            <person name="Salamov A."/>
            <person name="Andreopoulos B."/>
            <person name="Baker S."/>
            <person name="Barry K."/>
            <person name="Bills G."/>
            <person name="Bluhm B."/>
            <person name="Cannon C."/>
            <person name="Castanera R."/>
            <person name="Culley D."/>
            <person name="Daum C."/>
            <person name="Ezra D."/>
            <person name="Gonzalez J."/>
            <person name="Henrissat B."/>
            <person name="Kuo A."/>
            <person name="Liang C."/>
            <person name="Lipzen A."/>
            <person name="Lutzoni F."/>
            <person name="Magnuson J."/>
            <person name="Mondo S."/>
            <person name="Nolan M."/>
            <person name="Ohm R."/>
            <person name="Pangilinan J."/>
            <person name="Park H.-J."/>
            <person name="Ramirez L."/>
            <person name="Alfaro M."/>
            <person name="Sun H."/>
            <person name="Tritt A."/>
            <person name="Yoshinaga Y."/>
            <person name="Zwiers L.-H."/>
            <person name="Turgeon B."/>
            <person name="Goodwin S."/>
            <person name="Spatafora J."/>
            <person name="Crous P."/>
            <person name="Grigoriev I."/>
        </authorList>
    </citation>
    <scope>NUCLEOTIDE SEQUENCE</scope>
    <source>
        <strain evidence="1">CBS 122368</strain>
    </source>
</reference>
<dbReference type="GeneID" id="54587046"/>
<evidence type="ECO:0000313" key="1">
    <source>
        <dbReference type="EMBL" id="KAF2245341.1"/>
    </source>
</evidence>
<dbReference type="EMBL" id="ML987200">
    <property type="protein sequence ID" value="KAF2245341.1"/>
    <property type="molecule type" value="Genomic_DNA"/>
</dbReference>
<dbReference type="OrthoDB" id="3750626at2759"/>
<name>A0A6A6I4R7_9PLEO</name>
<sequence length="433" mass="47597">MAVLLNLPDELLLQIANDVRSKDGIRGKDILRLCLASRRLRTVAQEVTYAHPSFADATALRPDQSSRPVYLLARTLLECRDLAKFVRAIDIVVVSTERTPVSDATVRMSQKLLEGLGLASSNGMNALRSGRPDVWAGIVLAAVPNLRHLDLKLYGCRDFDTGYLVTNRFNPAQWFTYQPDFDAKTVPGLANLTSIRSSGVLTPSVFNLPNLQEAHFAECSVSLDVRSVAPLASSITRLTINVGIAALQTRALFQQTQNMLGGQEYSETLLPRLTGLKHLSINLTTESMRYGATHFHLLHHSYTEITAGLGSTSLETLVIDTEEVEALASTAAGGNACRLLNAIQPAQSLARLPNLRRVTAPQELFGRFPVDSMQKHVHDVCLLPHGVEEVAILYTTKVIHPDDILGLLKRKMALPALTKATITRSNRLEKHQF</sequence>
<accession>A0A6A6I4R7</accession>
<evidence type="ECO:0008006" key="3">
    <source>
        <dbReference type="Google" id="ProtNLM"/>
    </source>
</evidence>
<organism evidence="1 2">
    <name type="scientific">Trematosphaeria pertusa</name>
    <dbReference type="NCBI Taxonomy" id="390896"/>
    <lineage>
        <taxon>Eukaryota</taxon>
        <taxon>Fungi</taxon>
        <taxon>Dikarya</taxon>
        <taxon>Ascomycota</taxon>
        <taxon>Pezizomycotina</taxon>
        <taxon>Dothideomycetes</taxon>
        <taxon>Pleosporomycetidae</taxon>
        <taxon>Pleosporales</taxon>
        <taxon>Massarineae</taxon>
        <taxon>Trematosphaeriaceae</taxon>
        <taxon>Trematosphaeria</taxon>
    </lineage>
</organism>
<proteinExistence type="predicted"/>
<evidence type="ECO:0000313" key="2">
    <source>
        <dbReference type="Proteomes" id="UP000800094"/>
    </source>
</evidence>
<gene>
    <name evidence="1" type="ORF">BU26DRAFT_567937</name>
</gene>
<keyword evidence="2" id="KW-1185">Reference proteome</keyword>
<dbReference type="AlphaFoldDB" id="A0A6A6I4R7"/>
<protein>
    <recommendedName>
        <fullName evidence="3">F-box domain-containing protein</fullName>
    </recommendedName>
</protein>